<gene>
    <name evidence="6" type="ORF">PECAL_2P10620</name>
</gene>
<dbReference type="CDD" id="cd00030">
    <property type="entry name" value="C2"/>
    <property type="match status" value="1"/>
</dbReference>
<name>A0A8J2SK96_9STRA</name>
<feature type="domain" description="C2" evidence="4">
    <location>
        <begin position="389"/>
        <end position="520"/>
    </location>
</feature>
<evidence type="ECO:0000256" key="1">
    <source>
        <dbReference type="ARBA" id="ARBA00022737"/>
    </source>
</evidence>
<feature type="compositionally biased region" description="Pro residues" evidence="3">
    <location>
        <begin position="26"/>
        <end position="37"/>
    </location>
</feature>
<organism evidence="6 7">
    <name type="scientific">Pelagomonas calceolata</name>
    <dbReference type="NCBI Taxonomy" id="35677"/>
    <lineage>
        <taxon>Eukaryota</taxon>
        <taxon>Sar</taxon>
        <taxon>Stramenopiles</taxon>
        <taxon>Ochrophyta</taxon>
        <taxon>Pelagophyceae</taxon>
        <taxon>Pelagomonadales</taxon>
        <taxon>Pelagomonadaceae</taxon>
        <taxon>Pelagomonas</taxon>
    </lineage>
</organism>
<dbReference type="PRINTS" id="PR00450">
    <property type="entry name" value="RECOVERIN"/>
</dbReference>
<evidence type="ECO:0008006" key="8">
    <source>
        <dbReference type="Google" id="ProtNLM"/>
    </source>
</evidence>
<feature type="domain" description="C2" evidence="4">
    <location>
        <begin position="661"/>
        <end position="777"/>
    </location>
</feature>
<dbReference type="PROSITE" id="PS00018">
    <property type="entry name" value="EF_HAND_1"/>
    <property type="match status" value="4"/>
</dbReference>
<evidence type="ECO:0000256" key="3">
    <source>
        <dbReference type="SAM" id="MobiDB-lite"/>
    </source>
</evidence>
<feature type="domain" description="C2" evidence="4">
    <location>
        <begin position="528"/>
        <end position="650"/>
    </location>
</feature>
<dbReference type="FunFam" id="1.10.238.10:FF:000003">
    <property type="entry name" value="Calmodulin A"/>
    <property type="match status" value="1"/>
</dbReference>
<proteinExistence type="predicted"/>
<feature type="compositionally biased region" description="Basic and acidic residues" evidence="3">
    <location>
        <begin position="315"/>
        <end position="324"/>
    </location>
</feature>
<dbReference type="Gene3D" id="1.10.238.10">
    <property type="entry name" value="EF-hand"/>
    <property type="match status" value="2"/>
</dbReference>
<dbReference type="InterPro" id="IPR018247">
    <property type="entry name" value="EF_Hand_1_Ca_BS"/>
</dbReference>
<dbReference type="InterPro" id="IPR052981">
    <property type="entry name" value="Ingression_C2_domain"/>
</dbReference>
<evidence type="ECO:0000259" key="4">
    <source>
        <dbReference type="PROSITE" id="PS50004"/>
    </source>
</evidence>
<feature type="compositionally biased region" description="Pro residues" evidence="3">
    <location>
        <begin position="358"/>
        <end position="377"/>
    </location>
</feature>
<dbReference type="InterPro" id="IPR000008">
    <property type="entry name" value="C2_dom"/>
</dbReference>
<protein>
    <recommendedName>
        <fullName evidence="8">Calmodulin</fullName>
    </recommendedName>
</protein>
<dbReference type="PANTHER" id="PTHR47052">
    <property type="entry name" value="CONSERVED SERINE PROLINE-RICH PROTEIN (AFU_ORTHOLOGUE AFUA_2G01790)"/>
    <property type="match status" value="1"/>
</dbReference>
<dbReference type="CDD" id="cd00051">
    <property type="entry name" value="EFh"/>
    <property type="match status" value="3"/>
</dbReference>
<dbReference type="SUPFAM" id="SSF49562">
    <property type="entry name" value="C2 domain (Calcium/lipid-binding domain, CaLB)"/>
    <property type="match status" value="3"/>
</dbReference>
<evidence type="ECO:0000313" key="7">
    <source>
        <dbReference type="Proteomes" id="UP000789595"/>
    </source>
</evidence>
<evidence type="ECO:0000256" key="2">
    <source>
        <dbReference type="ARBA" id="ARBA00022837"/>
    </source>
</evidence>
<dbReference type="OrthoDB" id="26525at2759"/>
<comment type="caution">
    <text evidence="6">The sequence shown here is derived from an EMBL/GenBank/DDBJ whole genome shotgun (WGS) entry which is preliminary data.</text>
</comment>
<dbReference type="Gene3D" id="2.60.40.150">
    <property type="entry name" value="C2 domain"/>
    <property type="match status" value="3"/>
</dbReference>
<dbReference type="PROSITE" id="PS50222">
    <property type="entry name" value="EF_HAND_2"/>
    <property type="match status" value="4"/>
</dbReference>
<dbReference type="PANTHER" id="PTHR47052:SF3">
    <property type="entry name" value="INGRESSION PROTEIN 1"/>
    <property type="match status" value="1"/>
</dbReference>
<keyword evidence="1" id="KW-0677">Repeat</keyword>
<feature type="compositionally biased region" description="Basic and acidic residues" evidence="3">
    <location>
        <begin position="345"/>
        <end position="355"/>
    </location>
</feature>
<dbReference type="InterPro" id="IPR035892">
    <property type="entry name" value="C2_domain_sf"/>
</dbReference>
<dbReference type="SMART" id="SM00054">
    <property type="entry name" value="EFh"/>
    <property type="match status" value="5"/>
</dbReference>
<feature type="compositionally biased region" description="Basic and acidic residues" evidence="3">
    <location>
        <begin position="259"/>
        <end position="271"/>
    </location>
</feature>
<dbReference type="Proteomes" id="UP000789595">
    <property type="component" value="Unassembled WGS sequence"/>
</dbReference>
<feature type="domain" description="EF-hand" evidence="5">
    <location>
        <begin position="1066"/>
        <end position="1101"/>
    </location>
</feature>
<evidence type="ECO:0000313" key="6">
    <source>
        <dbReference type="EMBL" id="CAH0368014.1"/>
    </source>
</evidence>
<keyword evidence="7" id="KW-1185">Reference proteome</keyword>
<feature type="region of interest" description="Disordered" evidence="3">
    <location>
        <begin position="1"/>
        <end position="377"/>
    </location>
</feature>
<feature type="compositionally biased region" description="Basic and acidic residues" evidence="3">
    <location>
        <begin position="147"/>
        <end position="163"/>
    </location>
</feature>
<dbReference type="SUPFAM" id="SSF47473">
    <property type="entry name" value="EF-hand"/>
    <property type="match status" value="2"/>
</dbReference>
<dbReference type="Pfam" id="PF13499">
    <property type="entry name" value="EF-hand_7"/>
    <property type="match status" value="2"/>
</dbReference>
<dbReference type="PROSITE" id="PS50004">
    <property type="entry name" value="C2"/>
    <property type="match status" value="3"/>
</dbReference>
<dbReference type="InterPro" id="IPR011992">
    <property type="entry name" value="EF-hand-dom_pair"/>
</dbReference>
<feature type="compositionally biased region" description="Pro residues" evidence="3">
    <location>
        <begin position="230"/>
        <end position="242"/>
    </location>
</feature>
<keyword evidence="2" id="KW-0106">Calcium</keyword>
<evidence type="ECO:0000259" key="5">
    <source>
        <dbReference type="PROSITE" id="PS50222"/>
    </source>
</evidence>
<feature type="domain" description="EF-hand" evidence="5">
    <location>
        <begin position="1105"/>
        <end position="1140"/>
    </location>
</feature>
<dbReference type="EMBL" id="CAKKNE010000002">
    <property type="protein sequence ID" value="CAH0368014.1"/>
    <property type="molecule type" value="Genomic_DNA"/>
</dbReference>
<dbReference type="AlphaFoldDB" id="A0A8J2SK96"/>
<accession>A0A8J2SK96</accession>
<sequence>MFKKKVPKPSRPDGVAPGKTGGDGAPPGPPGGIPPHLRPQEAKKGAPPPGAPPANAIKPGQKKAKPPVDRTSHLEIYSTTKKAKAEAKGSPEEAAEAKSGGRSWFGGKKKDKGRPPPKGLSKPPGAPPLDRKDSEGKPVPVSAAARAEAKASRSEPVVVKEPEPEPVYAPPPEDEYIAPPKKQDKRKKFKLEKPAPAQIEEQSVQSSVQGQQLTRAEPPPDQSFKRQTPPYRPPPGAPPGKAPPRGADGHSQPPPGWRPPREQEEFEKQEAKQQQMLELVKGAPKGRRPPGAPPPIRAAPPTSKDHPVAAGKRPTRPEQPHEDLALVSSDDEDPGAPDEYEEARDEGVVAPRDKPPAGGVPPPPREAPPVTGVPPPPADVPVAHLAGASAPEADIDAHLKRTVKAGRLRIRCVEAHNVHRRGSAPTKTKIDAFMRFTLGRHKKAPRKKTKIYRRSNHHPIFDDEEIRFDLVDPSDYVANGDIDLTLELFDQNAWADELICAGNISILRYMVEAGGVVETVSLKVPGEDRADTTFTGEFTFEPAVVGTCVFTLYEGRNLANMDSVGKQDPYVKLTLGDTTKQSKTCEDGGTDPYFEEEELVLWIDDTAWTEDLLVQVYDEDVGLDDLIGQSHVPLLPYMAVPPQHAKEQVFELFNKVDAKKHRGELLMKLQFLPAGKLTIRCLSAKGLRNRDTLGRQDPYVIFTTSGECHRIQERTHVDQDGGTEPTWDCDVEMRVVDHHELWIECYDHDAIGSDDLIGKCKLSLLPVFKRGLIDTWVTIKEETEWGKPKPAGDIHLIFEFEAPPGIRYPQHAPGIDSFDEKDRISKLAEELKAKQIAELDAGRKDKAELADQILDRQRAAKRVRTTEFTDGEIEAAFKFIDLDHNGYVGAAEIRHVLVCMGELITDEEVDMMIKMVDSDGDGQVSFTEFYNVVTDPDPAHTDFVKMAAQEEEDPAQSGDPGQMDAKAHERHKEITLRNKKREMMEAFTVENGVGPAEVLHCYSKFLQLPQERRVDCKVDFETYCEILSIEPTGETHMLFSLFDEGGDGDVDMKEFLLGMCNFTAMDTTERIDMIFDLFDEDKSGFLSTNELIKILQANHMQSSGSVKKKAETIIQQADKDNSGTLSRSEFDIVAQKFPSVLFPKLRKEDKEAAQTRNIQMTGKTELALPAG</sequence>
<dbReference type="InterPro" id="IPR002048">
    <property type="entry name" value="EF_hand_dom"/>
</dbReference>
<feature type="region of interest" description="Disordered" evidence="3">
    <location>
        <begin position="949"/>
        <end position="970"/>
    </location>
</feature>
<feature type="domain" description="EF-hand" evidence="5">
    <location>
        <begin position="904"/>
        <end position="939"/>
    </location>
</feature>
<reference evidence="6" key="1">
    <citation type="submission" date="2021-11" db="EMBL/GenBank/DDBJ databases">
        <authorList>
            <consortium name="Genoscope - CEA"/>
            <person name="William W."/>
        </authorList>
    </citation>
    <scope>NUCLEOTIDE SEQUENCE</scope>
</reference>
<dbReference type="SMART" id="SM00239">
    <property type="entry name" value="C2"/>
    <property type="match status" value="3"/>
</dbReference>
<feature type="compositionally biased region" description="Low complexity" evidence="3">
    <location>
        <begin position="202"/>
        <end position="212"/>
    </location>
</feature>
<dbReference type="GO" id="GO:0005509">
    <property type="term" value="F:calcium ion binding"/>
    <property type="evidence" value="ECO:0007669"/>
    <property type="project" value="InterPro"/>
</dbReference>
<feature type="compositionally biased region" description="Acidic residues" evidence="3">
    <location>
        <begin position="329"/>
        <end position="344"/>
    </location>
</feature>
<dbReference type="Pfam" id="PF00168">
    <property type="entry name" value="C2"/>
    <property type="match status" value="3"/>
</dbReference>
<feature type="domain" description="EF-hand" evidence="5">
    <location>
        <begin position="868"/>
        <end position="903"/>
    </location>
</feature>